<organism evidence="1 2">
    <name type="scientific">Hypoxylon rubiginosum</name>
    <dbReference type="NCBI Taxonomy" id="110542"/>
    <lineage>
        <taxon>Eukaryota</taxon>
        <taxon>Fungi</taxon>
        <taxon>Dikarya</taxon>
        <taxon>Ascomycota</taxon>
        <taxon>Pezizomycotina</taxon>
        <taxon>Sordariomycetes</taxon>
        <taxon>Xylariomycetidae</taxon>
        <taxon>Xylariales</taxon>
        <taxon>Hypoxylaceae</taxon>
        <taxon>Hypoxylon</taxon>
    </lineage>
</organism>
<evidence type="ECO:0000313" key="1">
    <source>
        <dbReference type="EMBL" id="KAI6089780.1"/>
    </source>
</evidence>
<sequence>MKLLSIFGFRATLACDTEDIYSLAFAVLPAFTALADSMCAVLEVSKCDAKRLDFYSCLTTKTLTLFDTFDKWDPTERLKEFSAEENDFRKTFSVVLSELEFRFLNPGDDGVKLAYRRLDFKPREGETYPRLRALKRILPETGGNRLNKRLVDDLRTIIRVENKATSKQLDILEILDEALKLLNSLQQMDAESDSTCPRNFSNYPSRNLRTFTKKLFDAIQRNWCCHCAGCPSHVSRKARLNLTHHRQFETAPTNGKPNLIGSALFRVLFPTNNSRDLEWQDTEISLKNQHHGKAERREHNLCGIIQGVKSGIRPRMAIVEQNLWQLHADADLLSPSQFRDSEFVSLKHLLQLRPGSNESPLTSVRQEDRLVLSFILTTSLLHFIRGPWLEAGFSSENICFLVSHSQPSVDITKPYLTASCAALRRVEPSQDLNMPHLYPDILSLGIILLEIARGVIVDIVESDDRCCIALKYMEKWTKICETDRSGGVPSGLHQAISACLDPNHFRDTVLDQESVVDYEVRKYIFERILYPLEDALLEAHQIQLSTLHDYIGWVKETSGVGSFDHQDEIQSEKQLVANEWYGYLEGVHNLVFECKERCERVSKEAQKAARVKVAILDTGLKLPVPLQANYEDEERINVHQSETFAPQAKGAIHGWRVDDDGHGSRVSQIILEFAPLADLHIAKIFTTKDDLANPNMATQIHMRVAKAINRATNEWKVDMIVMCFGFDSPIRLIRDAMDEAAKAKKPPLFFAATRNDGAHKPMAWPARDRSVIGISATDGDGKASSFNPLDKDIDPVFYAFGEGVPVKVATPNDPDAIITEYVSGTSYATPVAAALAANLLGCVRMVVATSSPEDQVIYNHILADLQRLDGMLAILKHRMRMKHNDGTESLLPWNFLKVELLNDNKILEDIAETLKKG</sequence>
<protein>
    <submittedName>
        <fullName evidence="1">Subtilase</fullName>
    </submittedName>
</protein>
<name>A0ACC0DB96_9PEZI</name>
<accession>A0ACC0DB96</accession>
<reference evidence="1 2" key="1">
    <citation type="journal article" date="2022" name="New Phytol.">
        <title>Ecological generalism drives hyperdiversity of secondary metabolite gene clusters in xylarialean endophytes.</title>
        <authorList>
            <person name="Franco M.E.E."/>
            <person name="Wisecaver J.H."/>
            <person name="Arnold A.E."/>
            <person name="Ju Y.M."/>
            <person name="Slot J.C."/>
            <person name="Ahrendt S."/>
            <person name="Moore L.P."/>
            <person name="Eastman K.E."/>
            <person name="Scott K."/>
            <person name="Konkel Z."/>
            <person name="Mondo S.J."/>
            <person name="Kuo A."/>
            <person name="Hayes R.D."/>
            <person name="Haridas S."/>
            <person name="Andreopoulos B."/>
            <person name="Riley R."/>
            <person name="LaButti K."/>
            <person name="Pangilinan J."/>
            <person name="Lipzen A."/>
            <person name="Amirebrahimi M."/>
            <person name="Yan J."/>
            <person name="Adam C."/>
            <person name="Keymanesh K."/>
            <person name="Ng V."/>
            <person name="Louie K."/>
            <person name="Northen T."/>
            <person name="Drula E."/>
            <person name="Henrissat B."/>
            <person name="Hsieh H.M."/>
            <person name="Youens-Clark K."/>
            <person name="Lutzoni F."/>
            <person name="Miadlikowska J."/>
            <person name="Eastwood D.C."/>
            <person name="Hamelin R.C."/>
            <person name="Grigoriev I.V."/>
            <person name="U'Ren J.M."/>
        </authorList>
    </citation>
    <scope>NUCLEOTIDE SEQUENCE [LARGE SCALE GENOMIC DNA]</scope>
    <source>
        <strain evidence="1 2">ER1909</strain>
    </source>
</reference>
<gene>
    <name evidence="1" type="ORF">F4821DRAFT_268311</name>
</gene>
<proteinExistence type="predicted"/>
<evidence type="ECO:0000313" key="2">
    <source>
        <dbReference type="Proteomes" id="UP001497680"/>
    </source>
</evidence>
<comment type="caution">
    <text evidence="1">The sequence shown here is derived from an EMBL/GenBank/DDBJ whole genome shotgun (WGS) entry which is preliminary data.</text>
</comment>
<dbReference type="Proteomes" id="UP001497680">
    <property type="component" value="Unassembled WGS sequence"/>
</dbReference>
<keyword evidence="2" id="KW-1185">Reference proteome</keyword>
<dbReference type="EMBL" id="MU394294">
    <property type="protein sequence ID" value="KAI6089780.1"/>
    <property type="molecule type" value="Genomic_DNA"/>
</dbReference>